<name>A0A098G8X6_9GAMM</name>
<dbReference type="STRING" id="1212491.LFA_3599"/>
<gene>
    <name evidence="1" type="ORF">LFA_3599</name>
</gene>
<sequence length="109" mass="13074">MDFYLLMWFNIASSGLMVFIMIKKIVVVLLASLSIGISTGHSSRLSKFLNKLDEEQKQRDAREWQQDMNFGDFVFRLQKRYDERGQHCRDYEFRSRSNPYRHGYYTVCD</sequence>
<accession>A0A098G8X6</accession>
<evidence type="ECO:0000313" key="1">
    <source>
        <dbReference type="EMBL" id="CEG58928.1"/>
    </source>
</evidence>
<dbReference type="HOGENOM" id="CLU_173957_0_0_6"/>
<dbReference type="Proteomes" id="UP000032430">
    <property type="component" value="Chromosome I"/>
</dbReference>
<evidence type="ECO:0000313" key="2">
    <source>
        <dbReference type="Proteomes" id="UP000032430"/>
    </source>
</evidence>
<dbReference type="KEGG" id="lfa:LFA_3599"/>
<organism evidence="1 2">
    <name type="scientific">Legionella fallonii LLAP-10</name>
    <dbReference type="NCBI Taxonomy" id="1212491"/>
    <lineage>
        <taxon>Bacteria</taxon>
        <taxon>Pseudomonadati</taxon>
        <taxon>Pseudomonadota</taxon>
        <taxon>Gammaproteobacteria</taxon>
        <taxon>Legionellales</taxon>
        <taxon>Legionellaceae</taxon>
        <taxon>Legionella</taxon>
    </lineage>
</organism>
<proteinExistence type="predicted"/>
<protein>
    <submittedName>
        <fullName evidence="1">Uncharacterized protein</fullName>
    </submittedName>
</protein>
<keyword evidence="2" id="KW-1185">Reference proteome</keyword>
<dbReference type="AlphaFoldDB" id="A0A098G8X6"/>
<reference evidence="2" key="1">
    <citation type="submission" date="2014-09" db="EMBL/GenBank/DDBJ databases">
        <authorList>
            <person name="Gomez-Valero L."/>
        </authorList>
    </citation>
    <scope>NUCLEOTIDE SEQUENCE [LARGE SCALE GENOMIC DNA]</scope>
    <source>
        <strain evidence="2">ATCC700992</strain>
    </source>
</reference>
<dbReference type="EMBL" id="LN614827">
    <property type="protein sequence ID" value="CEG58928.1"/>
    <property type="molecule type" value="Genomic_DNA"/>
</dbReference>